<dbReference type="EMBL" id="CCYD01003101">
    <property type="protein sequence ID" value="CEG50141.1"/>
    <property type="molecule type" value="Genomic_DNA"/>
</dbReference>
<dbReference type="GeneID" id="36402921"/>
<reference evidence="2" key="1">
    <citation type="submission" date="2014-09" db="EMBL/GenBank/DDBJ databases">
        <authorList>
            <person name="Sharma Rahul"/>
            <person name="Thines Marco"/>
        </authorList>
    </citation>
    <scope>NUCLEOTIDE SEQUENCE [LARGE SCALE GENOMIC DNA]</scope>
</reference>
<name>A0A0P1B5R6_PLAHL</name>
<proteinExistence type="predicted"/>
<organism evidence="1 2">
    <name type="scientific">Plasmopara halstedii</name>
    <name type="common">Downy mildew of sunflower</name>
    <dbReference type="NCBI Taxonomy" id="4781"/>
    <lineage>
        <taxon>Eukaryota</taxon>
        <taxon>Sar</taxon>
        <taxon>Stramenopiles</taxon>
        <taxon>Oomycota</taxon>
        <taxon>Peronosporomycetes</taxon>
        <taxon>Peronosporales</taxon>
        <taxon>Peronosporaceae</taxon>
        <taxon>Plasmopara</taxon>
    </lineage>
</organism>
<dbReference type="Proteomes" id="UP000054928">
    <property type="component" value="Unassembled WGS sequence"/>
</dbReference>
<dbReference type="AlphaFoldDB" id="A0A0P1B5R6"/>
<evidence type="ECO:0000313" key="1">
    <source>
        <dbReference type="EMBL" id="CEG50141.1"/>
    </source>
</evidence>
<protein>
    <submittedName>
        <fullName evidence="1">Uncharacterized protein</fullName>
    </submittedName>
</protein>
<sequence length="53" mass="5979">MDEDVSRYKYPPRQGNLAEQDAIISAFLHESVLIVQNLWAATFAQRGISELAD</sequence>
<evidence type="ECO:0000313" key="2">
    <source>
        <dbReference type="Proteomes" id="UP000054928"/>
    </source>
</evidence>
<dbReference type="RefSeq" id="XP_024586510.1">
    <property type="nucleotide sequence ID" value="XM_024721408.1"/>
</dbReference>
<keyword evidence="2" id="KW-1185">Reference proteome</keyword>
<accession>A0A0P1B5R6</accession>